<feature type="domain" description="Periplasmic binding protein" evidence="5">
    <location>
        <begin position="30"/>
        <end position="284"/>
    </location>
</feature>
<sequence length="312" mass="32829">MRKSMLALAVIASMLGAPAVQAQNKQIKNVGITLGSMGNPFFVALAKGAEAKVKQYNPSAKVNALSADYDLNKQFSQIDGFIASGADMILVNAVDAKAIEPALVKAKKAGIVVVGVDVAANGADATVQTNNVQAGEIACQFIVEKLGGKGNVIIQNGPQVSAVIDRVNGCKSVLKKNPDIKVLSDDQDAKGSREGGLNVMQNHLTRFPKVDAVFAINDPQAIGADLAAKQLNRKNIVITSVDGAPDIETALKSDTQVQASASQDPYMIAQKAVEIGHDIMNGKKPAESMTLLPSTLITRANVKDYKGWQAPR</sequence>
<evidence type="ECO:0000313" key="7">
    <source>
        <dbReference type="Proteomes" id="UP001184230"/>
    </source>
</evidence>
<dbReference type="RefSeq" id="WP_405053909.1">
    <property type="nucleotide sequence ID" value="NZ_JAVDRF010000008.1"/>
</dbReference>
<comment type="similarity">
    <text evidence="2">Belongs to the bacterial solute-binding protein 2 family.</text>
</comment>
<dbReference type="SUPFAM" id="SSF53822">
    <property type="entry name" value="Periplasmic binding protein-like I"/>
    <property type="match status" value="1"/>
</dbReference>
<dbReference type="Proteomes" id="UP001184230">
    <property type="component" value="Unassembled WGS sequence"/>
</dbReference>
<keyword evidence="7" id="KW-1185">Reference proteome</keyword>
<name>A0ABU1NHT7_9BURK</name>
<dbReference type="EMBL" id="JAVDRF010000008">
    <property type="protein sequence ID" value="MDR6538029.1"/>
    <property type="molecule type" value="Genomic_DNA"/>
</dbReference>
<dbReference type="Pfam" id="PF13407">
    <property type="entry name" value="Peripla_BP_4"/>
    <property type="match status" value="1"/>
</dbReference>
<reference evidence="6 7" key="1">
    <citation type="submission" date="2023-07" db="EMBL/GenBank/DDBJ databases">
        <title>Sorghum-associated microbial communities from plants grown in Nebraska, USA.</title>
        <authorList>
            <person name="Schachtman D."/>
        </authorList>
    </citation>
    <scope>NUCLEOTIDE SEQUENCE [LARGE SCALE GENOMIC DNA]</scope>
    <source>
        <strain evidence="6 7">DS1781</strain>
    </source>
</reference>
<keyword evidence="3 4" id="KW-0732">Signal</keyword>
<gene>
    <name evidence="6" type="ORF">J2739_003815</name>
</gene>
<dbReference type="PANTHER" id="PTHR46847">
    <property type="entry name" value="D-ALLOSE-BINDING PERIPLASMIC PROTEIN-RELATED"/>
    <property type="match status" value="1"/>
</dbReference>
<comment type="caution">
    <text evidence="6">The sequence shown here is derived from an EMBL/GenBank/DDBJ whole genome shotgun (WGS) entry which is preliminary data.</text>
</comment>
<evidence type="ECO:0000256" key="4">
    <source>
        <dbReference type="SAM" id="SignalP"/>
    </source>
</evidence>
<dbReference type="InterPro" id="IPR028082">
    <property type="entry name" value="Peripla_BP_I"/>
</dbReference>
<dbReference type="InterPro" id="IPR025997">
    <property type="entry name" value="SBP_2_dom"/>
</dbReference>
<proteinExistence type="inferred from homology"/>
<accession>A0ABU1NHT7</accession>
<evidence type="ECO:0000259" key="5">
    <source>
        <dbReference type="Pfam" id="PF13407"/>
    </source>
</evidence>
<dbReference type="Gene3D" id="3.40.50.2300">
    <property type="match status" value="2"/>
</dbReference>
<evidence type="ECO:0000313" key="6">
    <source>
        <dbReference type="EMBL" id="MDR6538029.1"/>
    </source>
</evidence>
<dbReference type="PANTHER" id="PTHR46847:SF2">
    <property type="entry name" value="ABC TRANSPORTER SUGAR-BINDING PROTEIN"/>
    <property type="match status" value="1"/>
</dbReference>
<evidence type="ECO:0000256" key="2">
    <source>
        <dbReference type="ARBA" id="ARBA00007639"/>
    </source>
</evidence>
<organism evidence="6 7">
    <name type="scientific">Variovorax soli</name>
    <dbReference type="NCBI Taxonomy" id="376815"/>
    <lineage>
        <taxon>Bacteria</taxon>
        <taxon>Pseudomonadati</taxon>
        <taxon>Pseudomonadota</taxon>
        <taxon>Betaproteobacteria</taxon>
        <taxon>Burkholderiales</taxon>
        <taxon>Comamonadaceae</taxon>
        <taxon>Variovorax</taxon>
    </lineage>
</organism>
<feature type="chain" id="PRO_5045410165" evidence="4">
    <location>
        <begin position="23"/>
        <end position="312"/>
    </location>
</feature>
<comment type="subcellular location">
    <subcellularLocation>
        <location evidence="1">Cell envelope</location>
    </subcellularLocation>
</comment>
<evidence type="ECO:0000256" key="3">
    <source>
        <dbReference type="ARBA" id="ARBA00022729"/>
    </source>
</evidence>
<protein>
    <submittedName>
        <fullName evidence="6">Ribose transport system substrate-binding protein</fullName>
    </submittedName>
</protein>
<evidence type="ECO:0000256" key="1">
    <source>
        <dbReference type="ARBA" id="ARBA00004196"/>
    </source>
</evidence>
<dbReference type="CDD" id="cd06321">
    <property type="entry name" value="PBP1_ABC_sugar_binding-like"/>
    <property type="match status" value="1"/>
</dbReference>
<feature type="signal peptide" evidence="4">
    <location>
        <begin position="1"/>
        <end position="22"/>
    </location>
</feature>